<evidence type="ECO:0000313" key="14">
    <source>
        <dbReference type="EMBL" id="KAK8401270.1"/>
    </source>
</evidence>
<dbReference type="GO" id="GO:0007204">
    <property type="term" value="P:positive regulation of cytosolic calcium ion concentration"/>
    <property type="evidence" value="ECO:0007669"/>
    <property type="project" value="TreeGrafter"/>
</dbReference>
<dbReference type="Gene3D" id="1.20.1070.10">
    <property type="entry name" value="Rhodopsin 7-helix transmembrane proteins"/>
    <property type="match status" value="1"/>
</dbReference>
<reference evidence="14 15" key="1">
    <citation type="submission" date="2023-03" db="EMBL/GenBank/DDBJ databases">
        <title>High-quality genome of Scylla paramamosain provides insights in environmental adaptation.</title>
        <authorList>
            <person name="Zhang L."/>
        </authorList>
    </citation>
    <scope>NUCLEOTIDE SEQUENCE [LARGE SCALE GENOMIC DNA]</scope>
    <source>
        <strain evidence="14">LZ_2023a</strain>
        <tissue evidence="14">Muscle</tissue>
    </source>
</reference>
<feature type="compositionally biased region" description="Low complexity" evidence="11">
    <location>
        <begin position="272"/>
        <end position="290"/>
    </location>
</feature>
<evidence type="ECO:0000256" key="6">
    <source>
        <dbReference type="ARBA" id="ARBA00023040"/>
    </source>
</evidence>
<dbReference type="GO" id="GO:0004930">
    <property type="term" value="F:G protein-coupled receptor activity"/>
    <property type="evidence" value="ECO:0007669"/>
    <property type="project" value="UniProtKB-KW"/>
</dbReference>
<keyword evidence="10" id="KW-0807">Transducer</keyword>
<dbReference type="InterPro" id="IPR000276">
    <property type="entry name" value="GPCR_Rhodpsn"/>
</dbReference>
<evidence type="ECO:0000256" key="10">
    <source>
        <dbReference type="ARBA" id="ARBA00023224"/>
    </source>
</evidence>
<feature type="domain" description="G-protein coupled receptors family 1 profile" evidence="13">
    <location>
        <begin position="122"/>
        <end position="308"/>
    </location>
</feature>
<evidence type="ECO:0000256" key="9">
    <source>
        <dbReference type="ARBA" id="ARBA00023180"/>
    </source>
</evidence>
<evidence type="ECO:0000256" key="5">
    <source>
        <dbReference type="ARBA" id="ARBA00022989"/>
    </source>
</evidence>
<keyword evidence="4 12" id="KW-0812">Transmembrane</keyword>
<evidence type="ECO:0000256" key="1">
    <source>
        <dbReference type="ARBA" id="ARBA00004651"/>
    </source>
</evidence>
<dbReference type="InterPro" id="IPR008365">
    <property type="entry name" value="Prostanoid_rcpt"/>
</dbReference>
<evidence type="ECO:0000256" key="11">
    <source>
        <dbReference type="SAM" id="MobiDB-lite"/>
    </source>
</evidence>
<feature type="transmembrane region" description="Helical" evidence="12">
    <location>
        <begin position="183"/>
        <end position="204"/>
    </location>
</feature>
<dbReference type="PANTHER" id="PTHR11866">
    <property type="entry name" value="G-PROTEIN COUPLED RECEPTOR FAMILY 1 MEMBER"/>
    <property type="match status" value="1"/>
</dbReference>
<comment type="subcellular location">
    <subcellularLocation>
        <location evidence="1">Cell membrane</location>
        <topology evidence="1">Multi-pass membrane protein</topology>
    </subcellularLocation>
</comment>
<dbReference type="GO" id="GO:0005886">
    <property type="term" value="C:plasma membrane"/>
    <property type="evidence" value="ECO:0007669"/>
    <property type="project" value="UniProtKB-SubCell"/>
</dbReference>
<dbReference type="InterPro" id="IPR017452">
    <property type="entry name" value="GPCR_Rhodpsn_7TM"/>
</dbReference>
<comment type="similarity">
    <text evidence="2">Belongs to the G-protein coupled receptor 1 family.</text>
</comment>
<feature type="region of interest" description="Disordered" evidence="11">
    <location>
        <begin position="1"/>
        <end position="26"/>
    </location>
</feature>
<evidence type="ECO:0000256" key="12">
    <source>
        <dbReference type="SAM" id="Phobius"/>
    </source>
</evidence>
<dbReference type="Pfam" id="PF00001">
    <property type="entry name" value="7tm_1"/>
    <property type="match status" value="1"/>
</dbReference>
<dbReference type="GO" id="GO:0007189">
    <property type="term" value="P:adenylate cyclase-activating G protein-coupled receptor signaling pathway"/>
    <property type="evidence" value="ECO:0007669"/>
    <property type="project" value="TreeGrafter"/>
</dbReference>
<keyword evidence="6" id="KW-0297">G-protein coupled receptor</keyword>
<protein>
    <recommendedName>
        <fullName evidence="13">G-protein coupled receptors family 1 profile domain-containing protein</fullName>
    </recommendedName>
</protein>
<feature type="region of interest" description="Disordered" evidence="11">
    <location>
        <begin position="270"/>
        <end position="290"/>
    </location>
</feature>
<evidence type="ECO:0000256" key="2">
    <source>
        <dbReference type="ARBA" id="ARBA00010663"/>
    </source>
</evidence>
<dbReference type="PANTHER" id="PTHR11866:SF16">
    <property type="entry name" value="PROSTAGLANDIN E2 RECEPTOR EP4 SUBTYPE-LIKE PROTEIN"/>
    <property type="match status" value="1"/>
</dbReference>
<dbReference type="EMBL" id="JARAKH010000009">
    <property type="protein sequence ID" value="KAK8401270.1"/>
    <property type="molecule type" value="Genomic_DNA"/>
</dbReference>
<keyword evidence="8" id="KW-0675">Receptor</keyword>
<keyword evidence="7 12" id="KW-0472">Membrane</keyword>
<dbReference type="Proteomes" id="UP001487740">
    <property type="component" value="Unassembled WGS sequence"/>
</dbReference>
<name>A0AAW0UNJ4_SCYPA</name>
<proteinExistence type="inferred from homology"/>
<gene>
    <name evidence="14" type="ORF">O3P69_002793</name>
</gene>
<comment type="caution">
    <text evidence="14">The sequence shown here is derived from an EMBL/GenBank/DDBJ whole genome shotgun (WGS) entry which is preliminary data.</text>
</comment>
<feature type="transmembrane region" description="Helical" evidence="12">
    <location>
        <begin position="143"/>
        <end position="171"/>
    </location>
</feature>
<feature type="transmembrane region" description="Helical" evidence="12">
    <location>
        <begin position="225"/>
        <end position="247"/>
    </location>
</feature>
<evidence type="ECO:0000256" key="8">
    <source>
        <dbReference type="ARBA" id="ARBA00023170"/>
    </source>
</evidence>
<keyword evidence="5 12" id="KW-1133">Transmembrane helix</keyword>
<keyword evidence="15" id="KW-1185">Reference proteome</keyword>
<evidence type="ECO:0000256" key="4">
    <source>
        <dbReference type="ARBA" id="ARBA00022692"/>
    </source>
</evidence>
<evidence type="ECO:0000313" key="15">
    <source>
        <dbReference type="Proteomes" id="UP001487740"/>
    </source>
</evidence>
<keyword evidence="9" id="KW-0325">Glycoprotein</keyword>
<dbReference type="PROSITE" id="PS50262">
    <property type="entry name" value="G_PROTEIN_RECEP_F1_2"/>
    <property type="match status" value="1"/>
</dbReference>
<sequence>MRRERNKQEKEEKEEGEREGRRKRRTRVCYNPHHRTTTTTTTFVAAAAAMLPPPEEVVSDAREGVTQAVPLGCNCGGEEVVAMTDTLLQVECEANVTCTALTTVPGATIVSPILLSLSGVTGQIWALYYLYTSTRPQHSRTVFFLLLSTLIWTDLVGKVITTTPALIAYVYGGWVGGKPLCNFHGFSMMLISLVTHLLVSTMAVERFIGIRHGYFYNKNITTTRTKILLLGIWLFSVLFCAMPLFGLGSVRPSVPRVVVLRQHTRDSLPRRSVTVSTPMSSASSRSSTCSSWSCAISSSSVSGLLVFL</sequence>
<feature type="compositionally biased region" description="Basic and acidic residues" evidence="11">
    <location>
        <begin position="1"/>
        <end position="20"/>
    </location>
</feature>
<dbReference type="SUPFAM" id="SSF81321">
    <property type="entry name" value="Family A G protein-coupled receptor-like"/>
    <property type="match status" value="1"/>
</dbReference>
<evidence type="ECO:0000256" key="3">
    <source>
        <dbReference type="ARBA" id="ARBA00022475"/>
    </source>
</evidence>
<keyword evidence="3" id="KW-1003">Cell membrane</keyword>
<accession>A0AAW0UNJ4</accession>
<dbReference type="AlphaFoldDB" id="A0AAW0UNJ4"/>
<feature type="transmembrane region" description="Helical" evidence="12">
    <location>
        <begin position="109"/>
        <end position="131"/>
    </location>
</feature>
<evidence type="ECO:0000259" key="13">
    <source>
        <dbReference type="PROSITE" id="PS50262"/>
    </source>
</evidence>
<evidence type="ECO:0000256" key="7">
    <source>
        <dbReference type="ARBA" id="ARBA00023136"/>
    </source>
</evidence>
<organism evidence="14 15">
    <name type="scientific">Scylla paramamosain</name>
    <name type="common">Mud crab</name>
    <dbReference type="NCBI Taxonomy" id="85552"/>
    <lineage>
        <taxon>Eukaryota</taxon>
        <taxon>Metazoa</taxon>
        <taxon>Ecdysozoa</taxon>
        <taxon>Arthropoda</taxon>
        <taxon>Crustacea</taxon>
        <taxon>Multicrustacea</taxon>
        <taxon>Malacostraca</taxon>
        <taxon>Eumalacostraca</taxon>
        <taxon>Eucarida</taxon>
        <taxon>Decapoda</taxon>
        <taxon>Pleocyemata</taxon>
        <taxon>Brachyura</taxon>
        <taxon>Eubrachyura</taxon>
        <taxon>Portunoidea</taxon>
        <taxon>Portunidae</taxon>
        <taxon>Portuninae</taxon>
        <taxon>Scylla</taxon>
    </lineage>
</organism>